<dbReference type="SUPFAM" id="SSF82153">
    <property type="entry name" value="FAS1 domain"/>
    <property type="match status" value="1"/>
</dbReference>
<evidence type="ECO:0000313" key="4">
    <source>
        <dbReference type="Proteomes" id="UP001165678"/>
    </source>
</evidence>
<dbReference type="GO" id="GO:0031012">
    <property type="term" value="C:extracellular matrix"/>
    <property type="evidence" value="ECO:0007669"/>
    <property type="project" value="TreeGrafter"/>
</dbReference>
<sequence length="162" mass="17829">MGKWITALILGTLALTGPARADTVSPLWQSLSGSPDYTTFVKALDEAGLDDRLKHATDRQPVTVFAPTNAAFEALDATSRTKLFSPANRDRLRDVLNLHMVSGEVAPFRAVEQRDLGSDQGQSLKVTDDKGQLHVNGVSAVPIRHFKTGYLYRLDRVLMPRQ</sequence>
<dbReference type="GO" id="GO:0030198">
    <property type="term" value="P:extracellular matrix organization"/>
    <property type="evidence" value="ECO:0007669"/>
    <property type="project" value="TreeGrafter"/>
</dbReference>
<dbReference type="PROSITE" id="PS50213">
    <property type="entry name" value="FAS1"/>
    <property type="match status" value="1"/>
</dbReference>
<protein>
    <submittedName>
        <fullName evidence="3">Fasciclin domain-containing protein</fullName>
    </submittedName>
</protein>
<proteinExistence type="predicted"/>
<dbReference type="InterPro" id="IPR036378">
    <property type="entry name" value="FAS1_dom_sf"/>
</dbReference>
<gene>
    <name evidence="3" type="ORF">OQ287_11745</name>
</gene>
<feature type="chain" id="PRO_5041432590" evidence="1">
    <location>
        <begin position="22"/>
        <end position="162"/>
    </location>
</feature>
<dbReference type="GO" id="GO:0050839">
    <property type="term" value="F:cell adhesion molecule binding"/>
    <property type="evidence" value="ECO:0007669"/>
    <property type="project" value="TreeGrafter"/>
</dbReference>
<dbReference type="PANTHER" id="PTHR10900:SF77">
    <property type="entry name" value="FI19380P1"/>
    <property type="match status" value="1"/>
</dbReference>
<feature type="domain" description="FAS1" evidence="2">
    <location>
        <begin position="24"/>
        <end position="158"/>
    </location>
</feature>
<keyword evidence="4" id="KW-1185">Reference proteome</keyword>
<keyword evidence="1" id="KW-0732">Signal</keyword>
<dbReference type="InterPro" id="IPR000782">
    <property type="entry name" value="FAS1_domain"/>
</dbReference>
<dbReference type="EMBL" id="JAPIVE010000003">
    <property type="protein sequence ID" value="MCX2524915.1"/>
    <property type="molecule type" value="Genomic_DNA"/>
</dbReference>
<name>A0AA42CYA7_9GAMM</name>
<dbReference type="GO" id="GO:0007155">
    <property type="term" value="P:cell adhesion"/>
    <property type="evidence" value="ECO:0007669"/>
    <property type="project" value="TreeGrafter"/>
</dbReference>
<evidence type="ECO:0000259" key="2">
    <source>
        <dbReference type="PROSITE" id="PS50213"/>
    </source>
</evidence>
<dbReference type="Proteomes" id="UP001165678">
    <property type="component" value="Unassembled WGS sequence"/>
</dbReference>
<dbReference type="GO" id="GO:0005615">
    <property type="term" value="C:extracellular space"/>
    <property type="evidence" value="ECO:0007669"/>
    <property type="project" value="TreeGrafter"/>
</dbReference>
<comment type="caution">
    <text evidence="3">The sequence shown here is derived from an EMBL/GenBank/DDBJ whole genome shotgun (WGS) entry which is preliminary data.</text>
</comment>
<accession>A0AA42CYA7</accession>
<dbReference type="Gene3D" id="2.30.180.10">
    <property type="entry name" value="FAS1 domain"/>
    <property type="match status" value="1"/>
</dbReference>
<evidence type="ECO:0000256" key="1">
    <source>
        <dbReference type="SAM" id="SignalP"/>
    </source>
</evidence>
<evidence type="ECO:0000313" key="3">
    <source>
        <dbReference type="EMBL" id="MCX2524915.1"/>
    </source>
</evidence>
<dbReference type="AlphaFoldDB" id="A0AA42CYA7"/>
<dbReference type="PANTHER" id="PTHR10900">
    <property type="entry name" value="PERIOSTIN-RELATED"/>
    <property type="match status" value="1"/>
</dbReference>
<dbReference type="RefSeq" id="WP_250939022.1">
    <property type="nucleotide sequence ID" value="NZ_JAMLJK010000003.1"/>
</dbReference>
<dbReference type="Pfam" id="PF02469">
    <property type="entry name" value="Fasciclin"/>
    <property type="match status" value="1"/>
</dbReference>
<reference evidence="3" key="1">
    <citation type="submission" date="2022-11" db="EMBL/GenBank/DDBJ databases">
        <title>Larsenimonas rhizosphaerae sp. nov., isolated from a tidal mudflat.</title>
        <authorList>
            <person name="Lee S.D."/>
            <person name="Kim I.S."/>
        </authorList>
    </citation>
    <scope>NUCLEOTIDE SEQUENCE</scope>
    <source>
        <strain evidence="3">GH2-1</strain>
    </source>
</reference>
<organism evidence="3 4">
    <name type="scientific">Larsenimonas rhizosphaerae</name>
    <dbReference type="NCBI Taxonomy" id="2944682"/>
    <lineage>
        <taxon>Bacteria</taxon>
        <taxon>Pseudomonadati</taxon>
        <taxon>Pseudomonadota</taxon>
        <taxon>Gammaproteobacteria</taxon>
        <taxon>Oceanospirillales</taxon>
        <taxon>Halomonadaceae</taxon>
        <taxon>Larsenimonas</taxon>
    </lineage>
</organism>
<dbReference type="SMART" id="SM00554">
    <property type="entry name" value="FAS1"/>
    <property type="match status" value="1"/>
</dbReference>
<feature type="signal peptide" evidence="1">
    <location>
        <begin position="1"/>
        <end position="21"/>
    </location>
</feature>
<dbReference type="InterPro" id="IPR050904">
    <property type="entry name" value="Adhesion/Biosynth-related"/>
</dbReference>